<keyword evidence="3" id="KW-1185">Reference proteome</keyword>
<sequence length="63" mass="6220">MKKLLIATTAVVFALSAGAANACPKGQHMEGGTGAHHKGGKCVANVAPAAKPMAMSMPMAAKS</sequence>
<keyword evidence="1" id="KW-0732">Signal</keyword>
<name>A0A345P7R2_9GAMM</name>
<feature type="chain" id="PRO_5016888670" evidence="1">
    <location>
        <begin position="23"/>
        <end position="63"/>
    </location>
</feature>
<dbReference type="EMBL" id="CP031222">
    <property type="protein sequence ID" value="AXI03321.1"/>
    <property type="molecule type" value="Genomic_DNA"/>
</dbReference>
<dbReference type="AlphaFoldDB" id="A0A345P7R2"/>
<dbReference type="OrthoDB" id="6712136at2"/>
<evidence type="ECO:0000256" key="1">
    <source>
        <dbReference type="SAM" id="SignalP"/>
    </source>
</evidence>
<evidence type="ECO:0000313" key="2">
    <source>
        <dbReference type="EMBL" id="AXI03321.1"/>
    </source>
</evidence>
<protein>
    <submittedName>
        <fullName evidence="2">Uncharacterized protein</fullName>
    </submittedName>
</protein>
<proteinExistence type="predicted"/>
<gene>
    <name evidence="2" type="ORF">HYN46_11000</name>
</gene>
<dbReference type="KEGG" id="mbah:HYN46_11000"/>
<accession>A0A345P7R2</accession>
<organism evidence="2 3">
    <name type="scientific">Aquirhabdus parva</name>
    <dbReference type="NCBI Taxonomy" id="2283318"/>
    <lineage>
        <taxon>Bacteria</taxon>
        <taxon>Pseudomonadati</taxon>
        <taxon>Pseudomonadota</taxon>
        <taxon>Gammaproteobacteria</taxon>
        <taxon>Moraxellales</taxon>
        <taxon>Moraxellaceae</taxon>
        <taxon>Aquirhabdus</taxon>
    </lineage>
</organism>
<feature type="signal peptide" evidence="1">
    <location>
        <begin position="1"/>
        <end position="22"/>
    </location>
</feature>
<reference evidence="2 3" key="1">
    <citation type="submission" date="2018-07" db="EMBL/GenBank/DDBJ databases">
        <title>Genome sequencing of Moraxellaceae gen. HYN0046.</title>
        <authorList>
            <person name="Kim M."/>
            <person name="Yi H."/>
        </authorList>
    </citation>
    <scope>NUCLEOTIDE SEQUENCE [LARGE SCALE GENOMIC DNA]</scope>
    <source>
        <strain evidence="2 3">HYN0046</strain>
    </source>
</reference>
<evidence type="ECO:0000313" key="3">
    <source>
        <dbReference type="Proteomes" id="UP000253940"/>
    </source>
</evidence>
<dbReference type="Proteomes" id="UP000253940">
    <property type="component" value="Chromosome"/>
</dbReference>
<dbReference type="RefSeq" id="WP_114899430.1">
    <property type="nucleotide sequence ID" value="NZ_CP031222.1"/>
</dbReference>